<protein>
    <submittedName>
        <fullName evidence="2">Uncharacterized protein</fullName>
    </submittedName>
</protein>
<proteinExistence type="predicted"/>
<feature type="compositionally biased region" description="Polar residues" evidence="1">
    <location>
        <begin position="258"/>
        <end position="272"/>
    </location>
</feature>
<keyword evidence="3" id="KW-1185">Reference proteome</keyword>
<feature type="region of interest" description="Disordered" evidence="1">
    <location>
        <begin position="255"/>
        <end position="286"/>
    </location>
</feature>
<sequence>MYAASNRLYLPFHRHSPSLRLKIPQFSSQLQGACIYDDTDQYSSSMKHDSTLSDAIYNRVSRESNNMLRIDSNAVPEAIQVSFVGSNRTMRSEQLKKCSSSQSLQECTTRHAAYKQVSQGLKLEAYAQHHASTDGADQYVSLLDERCNALHPQRHLQPSQQAFKQLALSNASTSVLSLGYVASAHLRRLRHPRSIIRRAGFSAPSTTELEGIQEHVSRCEWSWDCSGDGGVAEGGWEGEGEGALTSTPRLRRGRQTFDDTASTRCKNKSASTLGGEESRQRTRWEERAPLQPSAALEWADSARLDSLVVSFVLYYQYIKETIYLHNGFVDFGIKSHLSIVWHRPPKSAQSGTGKIATFSISILQSIDVTQAVEDKSMYLELMSMAIEASVKVSLDLDVHAFK</sequence>
<evidence type="ECO:0000313" key="2">
    <source>
        <dbReference type="EMBL" id="KAK7001602.1"/>
    </source>
</evidence>
<comment type="caution">
    <text evidence="2">The sequence shown here is derived from an EMBL/GenBank/DDBJ whole genome shotgun (WGS) entry which is preliminary data.</text>
</comment>
<name>A0AAW0A611_9AGAR</name>
<dbReference type="Proteomes" id="UP001362999">
    <property type="component" value="Unassembled WGS sequence"/>
</dbReference>
<evidence type="ECO:0000256" key="1">
    <source>
        <dbReference type="SAM" id="MobiDB-lite"/>
    </source>
</evidence>
<reference evidence="2 3" key="1">
    <citation type="journal article" date="2024" name="J Genomics">
        <title>Draft genome sequencing and assembly of Favolaschia claudopus CIRM-BRFM 2984 isolated from oak limbs.</title>
        <authorList>
            <person name="Navarro D."/>
            <person name="Drula E."/>
            <person name="Chaduli D."/>
            <person name="Cazenave R."/>
            <person name="Ahrendt S."/>
            <person name="Wang J."/>
            <person name="Lipzen A."/>
            <person name="Daum C."/>
            <person name="Barry K."/>
            <person name="Grigoriev I.V."/>
            <person name="Favel A."/>
            <person name="Rosso M.N."/>
            <person name="Martin F."/>
        </authorList>
    </citation>
    <scope>NUCLEOTIDE SEQUENCE [LARGE SCALE GENOMIC DNA]</scope>
    <source>
        <strain evidence="2 3">CIRM-BRFM 2984</strain>
    </source>
</reference>
<feature type="compositionally biased region" description="Basic and acidic residues" evidence="1">
    <location>
        <begin position="276"/>
        <end position="286"/>
    </location>
</feature>
<organism evidence="2 3">
    <name type="scientific">Favolaschia claudopus</name>
    <dbReference type="NCBI Taxonomy" id="2862362"/>
    <lineage>
        <taxon>Eukaryota</taxon>
        <taxon>Fungi</taxon>
        <taxon>Dikarya</taxon>
        <taxon>Basidiomycota</taxon>
        <taxon>Agaricomycotina</taxon>
        <taxon>Agaricomycetes</taxon>
        <taxon>Agaricomycetidae</taxon>
        <taxon>Agaricales</taxon>
        <taxon>Marasmiineae</taxon>
        <taxon>Mycenaceae</taxon>
        <taxon>Favolaschia</taxon>
    </lineage>
</organism>
<dbReference type="AlphaFoldDB" id="A0AAW0A611"/>
<evidence type="ECO:0000313" key="3">
    <source>
        <dbReference type="Proteomes" id="UP001362999"/>
    </source>
</evidence>
<dbReference type="EMBL" id="JAWWNJ010000082">
    <property type="protein sequence ID" value="KAK7001602.1"/>
    <property type="molecule type" value="Genomic_DNA"/>
</dbReference>
<gene>
    <name evidence="2" type="ORF">R3P38DRAFT_3610418</name>
</gene>
<accession>A0AAW0A611</accession>